<evidence type="ECO:0000313" key="1">
    <source>
        <dbReference type="EMBL" id="ELP61650.1"/>
    </source>
</evidence>
<dbReference type="Proteomes" id="UP000010931">
    <property type="component" value="Unassembled WGS sequence"/>
</dbReference>
<keyword evidence="2" id="KW-1185">Reference proteome</keyword>
<name>L7ETD4_STRT8</name>
<dbReference type="AlphaFoldDB" id="L7ETD4"/>
<accession>L7ETD4</accession>
<dbReference type="GeneID" id="97399648"/>
<evidence type="ECO:0000313" key="2">
    <source>
        <dbReference type="Proteomes" id="UP000010931"/>
    </source>
</evidence>
<dbReference type="EMBL" id="AEJB01000663">
    <property type="protein sequence ID" value="ELP61650.1"/>
    <property type="molecule type" value="Genomic_DNA"/>
</dbReference>
<comment type="caution">
    <text evidence="1">The sequence shown here is derived from an EMBL/GenBank/DDBJ whole genome shotgun (WGS) entry which is preliminary data.</text>
</comment>
<dbReference type="RefSeq" id="WP_006383468.1">
    <property type="nucleotide sequence ID" value="NZ_AEJB01000663.1"/>
</dbReference>
<dbReference type="PATRIC" id="fig|698760.3.peg.9401"/>
<protein>
    <submittedName>
        <fullName evidence="1">Uncharacterized protein</fullName>
    </submittedName>
</protein>
<gene>
    <name evidence="1" type="ORF">STRTUCAR8_05278</name>
</gene>
<proteinExistence type="predicted"/>
<reference evidence="1 2" key="1">
    <citation type="journal article" date="2011" name="Plasmid">
        <title>Streptomyces turgidiscabies Car8 contains a modular pathogenicity island that shares virulence genes with other actinobacterial plant pathogens.</title>
        <authorList>
            <person name="Huguet-Tapia J.C."/>
            <person name="Badger J.H."/>
            <person name="Loria R."/>
            <person name="Pettis G.S."/>
        </authorList>
    </citation>
    <scope>NUCLEOTIDE SEQUENCE [LARGE SCALE GENOMIC DNA]</scope>
    <source>
        <strain evidence="1 2">Car8</strain>
    </source>
</reference>
<sequence>MRVVHLQVTVDVGPVAYERQGRTRTYPVNRPCVDLVADRLGLIRPARLLVTSSATYATYAPVRPTTWEQP</sequence>
<organism evidence="1 2">
    <name type="scientific">Streptomyces turgidiscabies (strain Car8)</name>
    <dbReference type="NCBI Taxonomy" id="698760"/>
    <lineage>
        <taxon>Bacteria</taxon>
        <taxon>Bacillati</taxon>
        <taxon>Actinomycetota</taxon>
        <taxon>Actinomycetes</taxon>
        <taxon>Kitasatosporales</taxon>
        <taxon>Streptomycetaceae</taxon>
        <taxon>Streptomyces</taxon>
    </lineage>
</organism>
<dbReference type="STRING" id="85558.T45_01032"/>